<accession>A0A6J4Q7R0</accession>
<gene>
    <name evidence="2" type="ORF">AVDCRST_MAG03-3693</name>
</gene>
<sequence>MAEWRRRRAEEGPTRPAILTARGKLGTSNLSPRREIAHLGDALL</sequence>
<proteinExistence type="predicted"/>
<evidence type="ECO:0000313" key="2">
    <source>
        <dbReference type="EMBL" id="CAA9437132.1"/>
    </source>
</evidence>
<dbReference type="EMBL" id="CADCUT010000217">
    <property type="protein sequence ID" value="CAA9437132.1"/>
    <property type="molecule type" value="Genomic_DNA"/>
</dbReference>
<protein>
    <submittedName>
        <fullName evidence="2">Uncharacterized protein</fullName>
    </submittedName>
</protein>
<organism evidence="2">
    <name type="scientific">uncultured Rubrobacteraceae bacterium</name>
    <dbReference type="NCBI Taxonomy" id="349277"/>
    <lineage>
        <taxon>Bacteria</taxon>
        <taxon>Bacillati</taxon>
        <taxon>Actinomycetota</taxon>
        <taxon>Rubrobacteria</taxon>
        <taxon>Rubrobacterales</taxon>
        <taxon>Rubrobacteraceae</taxon>
        <taxon>environmental samples</taxon>
    </lineage>
</organism>
<evidence type="ECO:0000256" key="1">
    <source>
        <dbReference type="SAM" id="MobiDB-lite"/>
    </source>
</evidence>
<reference evidence="2" key="1">
    <citation type="submission" date="2020-02" db="EMBL/GenBank/DDBJ databases">
        <authorList>
            <person name="Meier V. D."/>
        </authorList>
    </citation>
    <scope>NUCLEOTIDE SEQUENCE</scope>
    <source>
        <strain evidence="2">AVDCRST_MAG03</strain>
    </source>
</reference>
<name>A0A6J4Q7R0_9ACTN</name>
<dbReference type="AlphaFoldDB" id="A0A6J4Q7R0"/>
<feature type="region of interest" description="Disordered" evidence="1">
    <location>
        <begin position="1"/>
        <end position="29"/>
    </location>
</feature>